<proteinExistence type="predicted"/>
<protein>
    <recommendedName>
        <fullName evidence="4">DUF5872 domain-containing protein</fullName>
    </recommendedName>
</protein>
<reference evidence="2" key="1">
    <citation type="submission" date="2023-09" db="EMBL/GenBank/DDBJ databases">
        <title>Description of first Herbaspirillum huttiense subsp. nephrolepsisexaltata and Herbaspirillum huttiense subsp. lycopersicon.</title>
        <authorList>
            <person name="Poudel M."/>
            <person name="Sharma A."/>
            <person name="Goss E."/>
            <person name="Tapia J.H."/>
            <person name="Harmon C.M."/>
            <person name="Jones J.B."/>
        </authorList>
    </citation>
    <scope>NUCLEOTIDE SEQUENCE</scope>
    <source>
        <strain evidence="2">SE1</strain>
    </source>
</reference>
<evidence type="ECO:0000313" key="3">
    <source>
        <dbReference type="Proteomes" id="UP001246576"/>
    </source>
</evidence>
<name>A0ABU2EFY2_9BURK</name>
<evidence type="ECO:0008006" key="4">
    <source>
        <dbReference type="Google" id="ProtNLM"/>
    </source>
</evidence>
<sequence>MRENPNGGFAGGCRSSPWKSVLQMKNPVVVYDHWMRKTENGKKEGKSPLTPLTAYWRIRRDLPSFRHWRMVKPAKGKRSKSPKARKKQSKNNMPGL</sequence>
<gene>
    <name evidence="2" type="ORF">RI048_02365</name>
</gene>
<dbReference type="Proteomes" id="UP001246576">
    <property type="component" value="Unassembled WGS sequence"/>
</dbReference>
<evidence type="ECO:0000256" key="1">
    <source>
        <dbReference type="SAM" id="MobiDB-lite"/>
    </source>
</evidence>
<dbReference type="RefSeq" id="WP_310839471.1">
    <property type="nucleotide sequence ID" value="NZ_JAVLSJ010000001.1"/>
</dbReference>
<feature type="compositionally biased region" description="Basic residues" evidence="1">
    <location>
        <begin position="70"/>
        <end position="89"/>
    </location>
</feature>
<comment type="caution">
    <text evidence="2">The sequence shown here is derived from an EMBL/GenBank/DDBJ whole genome shotgun (WGS) entry which is preliminary data.</text>
</comment>
<organism evidence="2 3">
    <name type="scientific">Herbaspirillum huttiense subsp. lycopersici</name>
    <dbReference type="NCBI Taxonomy" id="3074428"/>
    <lineage>
        <taxon>Bacteria</taxon>
        <taxon>Pseudomonadati</taxon>
        <taxon>Pseudomonadota</taxon>
        <taxon>Betaproteobacteria</taxon>
        <taxon>Burkholderiales</taxon>
        <taxon>Oxalobacteraceae</taxon>
        <taxon>Herbaspirillum</taxon>
    </lineage>
</organism>
<keyword evidence="3" id="KW-1185">Reference proteome</keyword>
<accession>A0ABU2EFY2</accession>
<dbReference type="EMBL" id="JAVLSJ010000001">
    <property type="protein sequence ID" value="MDR9847049.1"/>
    <property type="molecule type" value="Genomic_DNA"/>
</dbReference>
<feature type="region of interest" description="Disordered" evidence="1">
    <location>
        <begin position="70"/>
        <end position="96"/>
    </location>
</feature>
<evidence type="ECO:0000313" key="2">
    <source>
        <dbReference type="EMBL" id="MDR9847049.1"/>
    </source>
</evidence>